<dbReference type="FunFam" id="3.40.50.300:FF:001218">
    <property type="entry name" value="AAA family ATPase, putative"/>
    <property type="match status" value="1"/>
</dbReference>
<evidence type="ECO:0000313" key="14">
    <source>
        <dbReference type="Proteomes" id="UP000002669"/>
    </source>
</evidence>
<feature type="region of interest" description="Disordered" evidence="11">
    <location>
        <begin position="1534"/>
        <end position="1560"/>
    </location>
</feature>
<dbReference type="STRING" id="535722.E4UXG9"/>
<dbReference type="Pfam" id="PF00004">
    <property type="entry name" value="AAA"/>
    <property type="match status" value="1"/>
</dbReference>
<feature type="region of interest" description="Disordered" evidence="11">
    <location>
        <begin position="1133"/>
        <end position="1156"/>
    </location>
</feature>
<dbReference type="GO" id="GO:0003682">
    <property type="term" value="F:chromatin binding"/>
    <property type="evidence" value="ECO:0007669"/>
    <property type="project" value="TreeGrafter"/>
</dbReference>
<dbReference type="OMA" id="VTPKDFM"/>
<sequence length="1732" mass="190990">MPRRYEPTLEEVVNRSDPEDDDYDDREQRSRRPAKKPKSKSRKQASRKRKRDSDDDIDEDTELSEDEDDLSDDFEDDIEDPNAERNARGSVRRQATTKKVSYAESSPDEDEIDEALEDKEEEKDEEEEIQANKGKRRKLIVKVKLPIQTQSATTEPPPSGRATRARGRSASVQRQDQASAGARQSTRRSSRLAHDDREDIVALSGSGRHVETIRQGTRSPEPVKPHPARQGQQLSHVEEEEGDGDESKIPKDEEDDSHIDRVGASQVEIMESDPQGGFDEDAPAVAASDNAQPPADEDAEGDEADVEMGEDGIVPESQHDHVEQEDEEDEEDEDDEGPVSRRSRRSRVQEEPAAEEEAQAEKEGSQPVRRSTRRNAGKRSQPPGDDGSDFEPNEESHEEEELSDSAASLASPQKDDSGNEPRTRRSNRQRYSHSRAESEAREIEEELAELKSTRPRRKKPDIIYEDKPRRTRKSVDYRLIRPELLLPLEESEVEPAGSPSRRGGRAGGSTWQRTLFSTYGPFGGAGPTPLLGGPAGMGASGGVDSDSSDDELAARSKVPGAPGAPGGMTAASLAPSLGLGMTGQLHPDPAQGAPGVPANYGKIKDKQALADADPLGVNPNVNFDSVGGLQGHIDQLKEMVSLPLLYPEVFQSLNIIPPRGVLFHGPPGTGKTLLARALATSVSTEGRKVTFYMRKGADALSKWVGEAEKQLRLLFEEARRTQPSIIFFDEIDGLAPVRSSKQEQIHSSIVSTLLALMDGMDGRGQVIVIGATNRPDSVDPALRRPGRFDREFYFPLPNVDARRAIIDINTKGWEPALSDEFKDKLAASTKGYGGADLRALCTEAALNAVQRVYPQIYQSKDKLLIDPKKIKVSFKDFMISLNKIIPSSERSASSGASPLHSTVEPLLREPLREIQERVSKLVPRRKALTALEEAQFEQPTDDIGFKREKLQEEFDRSRVFRPRLLIRGEYGMGQQYITSALLNHFEGIHVQSFDLSTLLSDSTRSPEAVVVQLFAEVKRNKPSVICIPNIRSWYETLGNAVISTFMGLLRSIPPTDPVLLLGILEGEAEYEANSDIVRSLFGFSKKNQYFLNYPEISQRREFFQPVISFISTAPVDFPDPDNRKKRVIEQLELAPPAPPKPPPAPTKEELKAQKRKDRQTLNLMKIRIQPIMDQIRKYKRFRTGVVDESHIRYLYDDDDPNIVTSDLPPEQRSAFRPYEKDTDKAGVPGLREVASGKFYYNLDIVTIEKRLSNGYYKRPKDFLADIKRLAKDAKQLGDPDRQLKANELLANVEVDIGAIDNTDPALVAECEVVYTRELEREKAALEKVKQPVADADGTMRPPTGPPPHMNIAHGSIELSNMSSAGPVVLGELFNSPCPAPGSKSSVGYPSLTNGHAPGFAPHGGIDGIRPPTSNGPQHRPAEGDGDVHMSNSDHTSGTHHHNTQNSSFGPSAQPRPPHSYTAPSQYMRHQSGLSTLSQKGNITPMAPGSQPGDYVNDASTTQTTSDKKNSGPTDILHTNAHTSVAGSAIHDAPDLTLYPDRASGDEHLPETQQGDSSWVSSQMTPLRGVAEFLHSQSTSNTNGSQSQPRHSQASQSHPVGPPPLFDAASSRSSGAHTHGNPVTPPSRNGGSTRISNLIHSEPKLPEPPLPDLIVDEDLNAELHDELSTKTRGCSVEQLEQINTELMDCLWTNRNEWNRKEVAIMLKSTFLEALDDIKSSQNFIDTTQKLGRQ</sequence>
<evidence type="ECO:0000256" key="7">
    <source>
        <dbReference type="ARBA" id="ARBA00022840"/>
    </source>
</evidence>
<dbReference type="GO" id="GO:0045815">
    <property type="term" value="P:transcription initiation-coupled chromatin remodeling"/>
    <property type="evidence" value="ECO:0007669"/>
    <property type="project" value="TreeGrafter"/>
</dbReference>
<dbReference type="CDD" id="cd05491">
    <property type="entry name" value="Bromo_TBP7_like"/>
    <property type="match status" value="1"/>
</dbReference>
<evidence type="ECO:0000259" key="12">
    <source>
        <dbReference type="PROSITE" id="PS50014"/>
    </source>
</evidence>
<dbReference type="GO" id="GO:0016887">
    <property type="term" value="F:ATP hydrolysis activity"/>
    <property type="evidence" value="ECO:0007669"/>
    <property type="project" value="InterPro"/>
</dbReference>
<comment type="similarity">
    <text evidence="3">Belongs to the AAA ATPase family.</text>
</comment>
<feature type="compositionally biased region" description="Acidic residues" evidence="11">
    <location>
        <begin position="323"/>
        <end position="337"/>
    </location>
</feature>
<feature type="compositionally biased region" description="Acidic residues" evidence="11">
    <location>
        <begin position="295"/>
        <end position="310"/>
    </location>
</feature>
<feature type="region of interest" description="Disordered" evidence="11">
    <location>
        <begin position="1379"/>
        <end position="1518"/>
    </location>
</feature>
<dbReference type="SUPFAM" id="SSF52540">
    <property type="entry name" value="P-loop containing nucleoside triphosphate hydrolases"/>
    <property type="match status" value="2"/>
</dbReference>
<keyword evidence="4" id="KW-0158">Chromosome</keyword>
<dbReference type="GeneID" id="10027597"/>
<evidence type="ECO:0000256" key="8">
    <source>
        <dbReference type="ARBA" id="ARBA00023117"/>
    </source>
</evidence>
<feature type="compositionally biased region" description="Basic and acidic residues" evidence="11">
    <location>
        <begin position="1"/>
        <end position="17"/>
    </location>
</feature>
<dbReference type="Gene3D" id="3.40.50.300">
    <property type="entry name" value="P-loop containing nucleotide triphosphate hydrolases"/>
    <property type="match status" value="2"/>
</dbReference>
<dbReference type="SUPFAM" id="SSF47370">
    <property type="entry name" value="Bromodomain"/>
    <property type="match status" value="1"/>
</dbReference>
<feature type="compositionally biased region" description="Polar residues" evidence="11">
    <location>
        <begin position="1550"/>
        <end position="1560"/>
    </location>
</feature>
<dbReference type="PANTHER" id="PTHR23069">
    <property type="entry name" value="AAA DOMAIN-CONTAINING"/>
    <property type="match status" value="1"/>
</dbReference>
<feature type="compositionally biased region" description="Acidic residues" evidence="11">
    <location>
        <begin position="54"/>
        <end position="81"/>
    </location>
</feature>
<feature type="compositionally biased region" description="Polar residues" evidence="11">
    <location>
        <begin position="1625"/>
        <end position="1638"/>
    </location>
</feature>
<dbReference type="Pfam" id="PF17862">
    <property type="entry name" value="AAA_lid_3"/>
    <property type="match status" value="1"/>
</dbReference>
<feature type="compositionally biased region" description="Acidic residues" evidence="11">
    <location>
        <begin position="106"/>
        <end position="129"/>
    </location>
</feature>
<keyword evidence="5" id="KW-0547">Nucleotide-binding</keyword>
<dbReference type="FunCoup" id="E4UXG9">
    <property type="interactions" value="715"/>
</dbReference>
<keyword evidence="9" id="KW-0539">Nucleus</keyword>
<evidence type="ECO:0000256" key="2">
    <source>
        <dbReference type="ARBA" id="ARBA00004286"/>
    </source>
</evidence>
<dbReference type="InterPro" id="IPR003593">
    <property type="entry name" value="AAA+_ATPase"/>
</dbReference>
<feature type="region of interest" description="Disordered" evidence="11">
    <location>
        <begin position="525"/>
        <end position="572"/>
    </location>
</feature>
<feature type="compositionally biased region" description="Low complexity" evidence="11">
    <location>
        <begin position="1576"/>
        <end position="1587"/>
    </location>
</feature>
<dbReference type="GO" id="GO:0005524">
    <property type="term" value="F:ATP binding"/>
    <property type="evidence" value="ECO:0007669"/>
    <property type="project" value="UniProtKB-KW"/>
</dbReference>
<feature type="region of interest" description="Disordered" evidence="11">
    <location>
        <begin position="490"/>
        <end position="509"/>
    </location>
</feature>
<dbReference type="SMART" id="SM00382">
    <property type="entry name" value="AAA"/>
    <property type="match status" value="1"/>
</dbReference>
<feature type="compositionally biased region" description="Polar residues" evidence="11">
    <location>
        <begin position="1588"/>
        <end position="1597"/>
    </location>
</feature>
<keyword evidence="14" id="KW-1185">Reference proteome</keyword>
<dbReference type="GO" id="GO:0042393">
    <property type="term" value="F:histone binding"/>
    <property type="evidence" value="ECO:0007669"/>
    <property type="project" value="UniProtKB-ARBA"/>
</dbReference>
<dbReference type="InterPro" id="IPR003959">
    <property type="entry name" value="ATPase_AAA_core"/>
</dbReference>
<reference evidence="14" key="1">
    <citation type="journal article" date="2012" name="MBio">
        <title>Comparative genome analysis of Trichophyton rubrum and related dermatophytes reveals candidate genes involved in infection.</title>
        <authorList>
            <person name="Martinez D.A."/>
            <person name="Oliver B.G."/>
            <person name="Graeser Y."/>
            <person name="Goldberg J.M."/>
            <person name="Li W."/>
            <person name="Martinez-Rossi N.M."/>
            <person name="Monod M."/>
            <person name="Shelest E."/>
            <person name="Barton R.C."/>
            <person name="Birch E."/>
            <person name="Brakhage A.A."/>
            <person name="Chen Z."/>
            <person name="Gurr S.J."/>
            <person name="Heiman D."/>
            <person name="Heitman J."/>
            <person name="Kosti I."/>
            <person name="Rossi A."/>
            <person name="Saif S."/>
            <person name="Samalova M."/>
            <person name="Saunders C.W."/>
            <person name="Shea T."/>
            <person name="Summerbell R.C."/>
            <person name="Xu J."/>
            <person name="Young S."/>
            <person name="Zeng Q."/>
            <person name="Birren B.W."/>
            <person name="Cuomo C.A."/>
            <person name="White T.C."/>
        </authorList>
    </citation>
    <scope>NUCLEOTIDE SEQUENCE [LARGE SCALE GENOMIC DNA]</scope>
    <source>
        <strain evidence="14">ATCC MYA-4604 / CBS 118893</strain>
    </source>
</reference>
<feature type="compositionally biased region" description="Basic and acidic residues" evidence="11">
    <location>
        <begin position="460"/>
        <end position="472"/>
    </location>
</feature>
<feature type="compositionally biased region" description="Basic and acidic residues" evidence="11">
    <location>
        <begin position="413"/>
        <end position="423"/>
    </location>
</feature>
<evidence type="ECO:0000256" key="9">
    <source>
        <dbReference type="ARBA" id="ARBA00023242"/>
    </source>
</evidence>
<name>E4UXG9_ARTGP</name>
<feature type="compositionally biased region" description="Basic residues" evidence="11">
    <location>
        <begin position="424"/>
        <end position="433"/>
    </location>
</feature>
<feature type="compositionally biased region" description="Low complexity" evidence="11">
    <location>
        <begin position="490"/>
        <end position="501"/>
    </location>
</feature>
<evidence type="ECO:0000256" key="4">
    <source>
        <dbReference type="ARBA" id="ARBA00022454"/>
    </source>
</evidence>
<evidence type="ECO:0000256" key="5">
    <source>
        <dbReference type="ARBA" id="ARBA00022741"/>
    </source>
</evidence>
<dbReference type="Proteomes" id="UP000002669">
    <property type="component" value="Unassembled WGS sequence"/>
</dbReference>
<feature type="compositionally biased region" description="Polar residues" evidence="11">
    <location>
        <begin position="1461"/>
        <end position="1481"/>
    </location>
</feature>
<dbReference type="VEuPathDB" id="FungiDB:MGYG_04917"/>
<evidence type="ECO:0000256" key="11">
    <source>
        <dbReference type="SAM" id="MobiDB-lite"/>
    </source>
</evidence>
<dbReference type="FunFam" id="3.40.50.300:FF:000061">
    <property type="entry name" value="ATPase family, AAA domain-containing 2"/>
    <property type="match status" value="1"/>
</dbReference>
<organism evidence="14">
    <name type="scientific">Arthroderma gypseum (strain ATCC MYA-4604 / CBS 118893)</name>
    <name type="common">Microsporum gypseum</name>
    <dbReference type="NCBI Taxonomy" id="535722"/>
    <lineage>
        <taxon>Eukaryota</taxon>
        <taxon>Fungi</taxon>
        <taxon>Dikarya</taxon>
        <taxon>Ascomycota</taxon>
        <taxon>Pezizomycotina</taxon>
        <taxon>Eurotiomycetes</taxon>
        <taxon>Eurotiomycetidae</taxon>
        <taxon>Onygenales</taxon>
        <taxon>Arthrodermataceae</taxon>
        <taxon>Nannizzia</taxon>
    </lineage>
</organism>
<dbReference type="GO" id="GO:0006337">
    <property type="term" value="P:nucleosome disassembly"/>
    <property type="evidence" value="ECO:0007669"/>
    <property type="project" value="TreeGrafter"/>
</dbReference>
<feature type="compositionally biased region" description="Pro residues" evidence="11">
    <location>
        <begin position="1135"/>
        <end position="1145"/>
    </location>
</feature>
<dbReference type="GO" id="GO:0006334">
    <property type="term" value="P:nucleosome assembly"/>
    <property type="evidence" value="ECO:0007669"/>
    <property type="project" value="TreeGrafter"/>
</dbReference>
<comment type="subcellular location">
    <subcellularLocation>
        <location evidence="2">Chromosome</location>
    </subcellularLocation>
    <subcellularLocation>
        <location evidence="1">Nucleus</location>
    </subcellularLocation>
</comment>
<dbReference type="PANTHER" id="PTHR23069:SF0">
    <property type="entry name" value="TAT-BINDING HOMOLOG 7"/>
    <property type="match status" value="1"/>
</dbReference>
<dbReference type="EMBL" id="DS989825">
    <property type="protein sequence ID" value="EFR01917.1"/>
    <property type="molecule type" value="Genomic_DNA"/>
</dbReference>
<evidence type="ECO:0000256" key="1">
    <source>
        <dbReference type="ARBA" id="ARBA00004123"/>
    </source>
</evidence>
<dbReference type="OrthoDB" id="5421at2759"/>
<feature type="region of interest" description="Disordered" evidence="11">
    <location>
        <begin position="1576"/>
        <end position="1649"/>
    </location>
</feature>
<protein>
    <submittedName>
        <fullName evidence="13">ATPase family AAA domain-containing protein 2B</fullName>
    </submittedName>
</protein>
<proteinExistence type="inferred from homology"/>
<dbReference type="PROSITE" id="PS00674">
    <property type="entry name" value="AAA"/>
    <property type="match status" value="1"/>
</dbReference>
<dbReference type="Gene3D" id="1.10.8.60">
    <property type="match status" value="1"/>
</dbReference>
<keyword evidence="7" id="KW-0067">ATP-binding</keyword>
<dbReference type="InterPro" id="IPR001487">
    <property type="entry name" value="Bromodomain"/>
</dbReference>
<dbReference type="InterPro" id="IPR045199">
    <property type="entry name" value="ATAD2-like"/>
</dbReference>
<feature type="compositionally biased region" description="Polar residues" evidence="11">
    <location>
        <begin position="172"/>
        <end position="184"/>
    </location>
</feature>
<evidence type="ECO:0000256" key="10">
    <source>
        <dbReference type="PROSITE-ProRule" id="PRU00035"/>
    </source>
</evidence>
<feature type="compositionally biased region" description="Polar residues" evidence="11">
    <location>
        <begin position="1382"/>
        <end position="1393"/>
    </location>
</feature>
<keyword evidence="8 10" id="KW-0103">Bromodomain</keyword>
<dbReference type="InterPro" id="IPR027417">
    <property type="entry name" value="P-loop_NTPase"/>
</dbReference>
<gene>
    <name evidence="13" type="ORF">MGYG_04917</name>
</gene>
<dbReference type="InterPro" id="IPR003960">
    <property type="entry name" value="ATPase_AAA_CS"/>
</dbReference>
<feature type="region of interest" description="Disordered" evidence="11">
    <location>
        <begin position="1"/>
        <end position="472"/>
    </location>
</feature>
<dbReference type="RefSeq" id="XP_003172328.1">
    <property type="nucleotide sequence ID" value="XM_003172280.1"/>
</dbReference>
<evidence type="ECO:0000256" key="3">
    <source>
        <dbReference type="ARBA" id="ARBA00006914"/>
    </source>
</evidence>
<accession>E4UXG9</accession>
<feature type="compositionally biased region" description="Basic residues" evidence="11">
    <location>
        <begin position="29"/>
        <end position="50"/>
    </location>
</feature>
<dbReference type="GO" id="GO:0140674">
    <property type="term" value="F:ATP-dependent histone chaperone activity"/>
    <property type="evidence" value="ECO:0007669"/>
    <property type="project" value="UniProtKB-ARBA"/>
</dbReference>
<dbReference type="HOGENOM" id="CLU_000536_3_1_1"/>
<dbReference type="InterPro" id="IPR041569">
    <property type="entry name" value="AAA_lid_3"/>
</dbReference>
<keyword evidence="6" id="KW-0378">Hydrolase</keyword>
<dbReference type="eggNOG" id="KOG0732">
    <property type="taxonomic scope" value="Eukaryota"/>
</dbReference>
<dbReference type="GO" id="GO:0005634">
    <property type="term" value="C:nucleus"/>
    <property type="evidence" value="ECO:0007669"/>
    <property type="project" value="UniProtKB-SubCell"/>
</dbReference>
<dbReference type="FunFam" id="1.10.8.60:FF:000016">
    <property type="entry name" value="ATPase family AAA domain-containing protein 2B"/>
    <property type="match status" value="1"/>
</dbReference>
<feature type="domain" description="Bromo" evidence="12">
    <location>
        <begin position="1242"/>
        <end position="1284"/>
    </location>
</feature>
<dbReference type="InParanoid" id="E4UXG9"/>
<evidence type="ECO:0000313" key="13">
    <source>
        <dbReference type="EMBL" id="EFR01917.1"/>
    </source>
</evidence>
<dbReference type="GO" id="GO:0000785">
    <property type="term" value="C:chromatin"/>
    <property type="evidence" value="ECO:0007669"/>
    <property type="project" value="UniProtKB-ARBA"/>
</dbReference>
<dbReference type="PROSITE" id="PS50014">
    <property type="entry name" value="BROMODOMAIN_2"/>
    <property type="match status" value="1"/>
</dbReference>
<evidence type="ECO:0000256" key="6">
    <source>
        <dbReference type="ARBA" id="ARBA00022801"/>
    </source>
</evidence>
<feature type="compositionally biased region" description="Acidic residues" evidence="11">
    <location>
        <begin position="386"/>
        <end position="403"/>
    </location>
</feature>
<dbReference type="InterPro" id="IPR036427">
    <property type="entry name" value="Bromodomain-like_sf"/>
</dbReference>